<dbReference type="InterPro" id="IPR011711">
    <property type="entry name" value="GntR_C"/>
</dbReference>
<dbReference type="CDD" id="cd07377">
    <property type="entry name" value="WHTH_GntR"/>
    <property type="match status" value="1"/>
</dbReference>
<dbReference type="SMART" id="SM00895">
    <property type="entry name" value="FCD"/>
    <property type="match status" value="1"/>
</dbReference>
<comment type="caution">
    <text evidence="5">The sequence shown here is derived from an EMBL/GenBank/DDBJ whole genome shotgun (WGS) entry which is preliminary data.</text>
</comment>
<dbReference type="Proteomes" id="UP000287439">
    <property type="component" value="Unassembled WGS sequence"/>
</dbReference>
<keyword evidence="3" id="KW-0804">Transcription</keyword>
<dbReference type="InterPro" id="IPR000524">
    <property type="entry name" value="Tscrpt_reg_HTH_GntR"/>
</dbReference>
<dbReference type="Pfam" id="PF00392">
    <property type="entry name" value="GntR"/>
    <property type="match status" value="1"/>
</dbReference>
<dbReference type="PROSITE" id="PS50949">
    <property type="entry name" value="HTH_GNTR"/>
    <property type="match status" value="1"/>
</dbReference>
<organism evidence="5 6">
    <name type="scientific">Thermus scotoductus</name>
    <dbReference type="NCBI Taxonomy" id="37636"/>
    <lineage>
        <taxon>Bacteria</taxon>
        <taxon>Thermotogati</taxon>
        <taxon>Deinococcota</taxon>
        <taxon>Deinococci</taxon>
        <taxon>Thermales</taxon>
        <taxon>Thermaceae</taxon>
        <taxon>Thermus</taxon>
    </lineage>
</organism>
<dbReference type="InterPro" id="IPR008920">
    <property type="entry name" value="TF_FadR/GntR_C"/>
</dbReference>
<reference evidence="5 6" key="1">
    <citation type="journal article" date="2019" name="Extremophiles">
        <title>Biogeography of thermophiles and predominance of Thermus scotoductus in domestic water heaters.</title>
        <authorList>
            <person name="Wilpiszeski R.L."/>
            <person name="Zhang Z."/>
            <person name="House C.H."/>
        </authorList>
    </citation>
    <scope>NUCLEOTIDE SEQUENCE [LARGE SCALE GENOMIC DNA]</scope>
    <source>
        <strain evidence="5 6">28_S28</strain>
    </source>
</reference>
<keyword evidence="2" id="KW-0238">DNA-binding</keyword>
<evidence type="ECO:0000259" key="4">
    <source>
        <dbReference type="PROSITE" id="PS50949"/>
    </source>
</evidence>
<dbReference type="SUPFAM" id="SSF46785">
    <property type="entry name" value="Winged helix' DNA-binding domain"/>
    <property type="match status" value="1"/>
</dbReference>
<dbReference type="Pfam" id="PF07729">
    <property type="entry name" value="FCD"/>
    <property type="match status" value="1"/>
</dbReference>
<protein>
    <submittedName>
        <fullName evidence="5">GntR family transcriptional regulator</fullName>
    </submittedName>
</protein>
<evidence type="ECO:0000256" key="2">
    <source>
        <dbReference type="ARBA" id="ARBA00023125"/>
    </source>
</evidence>
<dbReference type="EMBL" id="PELV01000411">
    <property type="protein sequence ID" value="RTH14304.1"/>
    <property type="molecule type" value="Genomic_DNA"/>
</dbReference>
<keyword evidence="1" id="KW-0805">Transcription regulation</keyword>
<proteinExistence type="predicted"/>
<dbReference type="SMART" id="SM00345">
    <property type="entry name" value="HTH_GNTR"/>
    <property type="match status" value="1"/>
</dbReference>
<dbReference type="Gene3D" id="1.10.10.10">
    <property type="entry name" value="Winged helix-like DNA-binding domain superfamily/Winged helix DNA-binding domain"/>
    <property type="match status" value="1"/>
</dbReference>
<dbReference type="PANTHER" id="PTHR43537:SF24">
    <property type="entry name" value="GLUCONATE OPERON TRANSCRIPTIONAL REPRESSOR"/>
    <property type="match status" value="1"/>
</dbReference>
<dbReference type="RefSeq" id="WP_126203675.1">
    <property type="nucleotide sequence ID" value="NZ_PELV01000411.1"/>
</dbReference>
<dbReference type="SUPFAM" id="SSF48008">
    <property type="entry name" value="GntR ligand-binding domain-like"/>
    <property type="match status" value="1"/>
</dbReference>
<evidence type="ECO:0000313" key="5">
    <source>
        <dbReference type="EMBL" id="RTH14304.1"/>
    </source>
</evidence>
<dbReference type="InterPro" id="IPR036390">
    <property type="entry name" value="WH_DNA-bd_sf"/>
</dbReference>
<dbReference type="GO" id="GO:0003677">
    <property type="term" value="F:DNA binding"/>
    <property type="evidence" value="ECO:0007669"/>
    <property type="project" value="UniProtKB-KW"/>
</dbReference>
<name>A0A430RIS2_THESC</name>
<dbReference type="Gene3D" id="1.20.120.530">
    <property type="entry name" value="GntR ligand-binding domain-like"/>
    <property type="match status" value="1"/>
</dbReference>
<evidence type="ECO:0000256" key="3">
    <source>
        <dbReference type="ARBA" id="ARBA00023163"/>
    </source>
</evidence>
<sequence length="219" mass="25315">MSRLKPIRRETLEDQVYRTLRQAILEGRLKGGERLVQEALASTFGTSRIPVRDALRRLHQEGLVEADERGGYRVATWGPEDVEDVYTLRLLLEPEALRLAGPKLSEEELDELEALQFQMEEAASEGDLDRYVDLNRSFHFFIYEAAGKRRLFQFIQMLWSGLPPLTPLSVPGQLDRSNREHRLLVQALRKGAVEEAVHILRRHIRYAMEALLERMEAKP</sequence>
<dbReference type="AlphaFoldDB" id="A0A430RIS2"/>
<evidence type="ECO:0000313" key="6">
    <source>
        <dbReference type="Proteomes" id="UP000287439"/>
    </source>
</evidence>
<accession>A0A430RIS2</accession>
<evidence type="ECO:0000256" key="1">
    <source>
        <dbReference type="ARBA" id="ARBA00023015"/>
    </source>
</evidence>
<dbReference type="InterPro" id="IPR036388">
    <property type="entry name" value="WH-like_DNA-bd_sf"/>
</dbReference>
<feature type="domain" description="HTH gntR-type" evidence="4">
    <location>
        <begin position="10"/>
        <end position="77"/>
    </location>
</feature>
<gene>
    <name evidence="5" type="ORF">CSW41_12455</name>
</gene>
<dbReference type="GO" id="GO:0003700">
    <property type="term" value="F:DNA-binding transcription factor activity"/>
    <property type="evidence" value="ECO:0007669"/>
    <property type="project" value="InterPro"/>
</dbReference>
<dbReference type="PANTHER" id="PTHR43537">
    <property type="entry name" value="TRANSCRIPTIONAL REGULATOR, GNTR FAMILY"/>
    <property type="match status" value="1"/>
</dbReference>